<evidence type="ECO:0000313" key="2">
    <source>
        <dbReference type="Proteomes" id="UP000320386"/>
    </source>
</evidence>
<dbReference type="RefSeq" id="WP_145445068.1">
    <property type="nucleotide sequence ID" value="NZ_CP036280.1"/>
</dbReference>
<proteinExistence type="predicted"/>
<dbReference type="SUPFAM" id="SSF48239">
    <property type="entry name" value="Terpenoid cyclases/Protein prenyltransferases"/>
    <property type="match status" value="1"/>
</dbReference>
<dbReference type="KEGG" id="mcad:Pan265_07740"/>
<keyword evidence="2" id="KW-1185">Reference proteome</keyword>
<name>A0A518BVB8_9BACT</name>
<gene>
    <name evidence="1" type="ORF">Pan265_07740</name>
</gene>
<dbReference type="EMBL" id="CP036280">
    <property type="protein sequence ID" value="QDU70930.1"/>
    <property type="molecule type" value="Genomic_DNA"/>
</dbReference>
<evidence type="ECO:0000313" key="1">
    <source>
        <dbReference type="EMBL" id="QDU70930.1"/>
    </source>
</evidence>
<sequence length="388" mass="42551">MRVLMLVVWLMITGVASGEAVSKRVDAAVGHAIEALSERQRETGAWTPEPGPAVTAMVLEGMLAEPGYGIEYPPAERALGYVLSFAREDGGIHGGFLQNYNTSISIAALAYVSDRVEVADVIDRAHDYLRGLQWVDQADPQGDKVTPTHPYFGGAGYGGHGRPDLSNTAMMISGLRRSGLDAEDVVYQRALVFLTRLQGVRENDLFDQAVLPRDGGFIYATSVNLDRIGVPESKASPAMIDEALAGRPVSGLRSYGTMTYAGFMSYLYAELDRDDPRVRAAYGWLRENYVLDHNPGMPEAQAREGLFYYYLVMARALSAWGDPILVTDEGGVAWAEALAERLLELQGEDGLWVNDSPRWMEGDPNLATAYAILALQELRPWIEGRDVE</sequence>
<dbReference type="OrthoDB" id="179940at2"/>
<protein>
    <recommendedName>
        <fullName evidence="3">Squalene cyclase C-terminal domain-containing protein</fullName>
    </recommendedName>
</protein>
<dbReference type="InterPro" id="IPR008930">
    <property type="entry name" value="Terpenoid_cyclase/PrenylTrfase"/>
</dbReference>
<accession>A0A518BVB8</accession>
<evidence type="ECO:0008006" key="3">
    <source>
        <dbReference type="Google" id="ProtNLM"/>
    </source>
</evidence>
<organism evidence="1 2">
    <name type="scientific">Mucisphaera calidilacus</name>
    <dbReference type="NCBI Taxonomy" id="2527982"/>
    <lineage>
        <taxon>Bacteria</taxon>
        <taxon>Pseudomonadati</taxon>
        <taxon>Planctomycetota</taxon>
        <taxon>Phycisphaerae</taxon>
        <taxon>Phycisphaerales</taxon>
        <taxon>Phycisphaeraceae</taxon>
        <taxon>Mucisphaera</taxon>
    </lineage>
</organism>
<dbReference type="Gene3D" id="1.50.10.20">
    <property type="match status" value="2"/>
</dbReference>
<reference evidence="1 2" key="1">
    <citation type="submission" date="2019-02" db="EMBL/GenBank/DDBJ databases">
        <title>Deep-cultivation of Planctomycetes and their phenomic and genomic characterization uncovers novel biology.</title>
        <authorList>
            <person name="Wiegand S."/>
            <person name="Jogler M."/>
            <person name="Boedeker C."/>
            <person name="Pinto D."/>
            <person name="Vollmers J."/>
            <person name="Rivas-Marin E."/>
            <person name="Kohn T."/>
            <person name="Peeters S.H."/>
            <person name="Heuer A."/>
            <person name="Rast P."/>
            <person name="Oberbeckmann S."/>
            <person name="Bunk B."/>
            <person name="Jeske O."/>
            <person name="Meyerdierks A."/>
            <person name="Storesund J.E."/>
            <person name="Kallscheuer N."/>
            <person name="Luecker S."/>
            <person name="Lage O.M."/>
            <person name="Pohl T."/>
            <person name="Merkel B.J."/>
            <person name="Hornburger P."/>
            <person name="Mueller R.-W."/>
            <person name="Bruemmer F."/>
            <person name="Labrenz M."/>
            <person name="Spormann A.M."/>
            <person name="Op den Camp H."/>
            <person name="Overmann J."/>
            <person name="Amann R."/>
            <person name="Jetten M.S.M."/>
            <person name="Mascher T."/>
            <person name="Medema M.H."/>
            <person name="Devos D.P."/>
            <person name="Kaster A.-K."/>
            <person name="Ovreas L."/>
            <person name="Rohde M."/>
            <person name="Galperin M.Y."/>
            <person name="Jogler C."/>
        </authorList>
    </citation>
    <scope>NUCLEOTIDE SEQUENCE [LARGE SCALE GENOMIC DNA]</scope>
    <source>
        <strain evidence="1 2">Pan265</strain>
    </source>
</reference>
<dbReference type="AlphaFoldDB" id="A0A518BVB8"/>
<dbReference type="Proteomes" id="UP000320386">
    <property type="component" value="Chromosome"/>
</dbReference>